<dbReference type="Proteomes" id="UP000000268">
    <property type="component" value="Chromosome"/>
</dbReference>
<dbReference type="RefSeq" id="WP_012164601.1">
    <property type="nucleotide sequence ID" value="NC_009925.1"/>
</dbReference>
<evidence type="ECO:0008006" key="3">
    <source>
        <dbReference type="Google" id="ProtNLM"/>
    </source>
</evidence>
<dbReference type="STRING" id="329726.AM1_4294"/>
<dbReference type="eggNOG" id="COG1073">
    <property type="taxonomic scope" value="Bacteria"/>
</dbReference>
<organism evidence="1 2">
    <name type="scientific">Acaryochloris marina (strain MBIC 11017)</name>
    <dbReference type="NCBI Taxonomy" id="329726"/>
    <lineage>
        <taxon>Bacteria</taxon>
        <taxon>Bacillati</taxon>
        <taxon>Cyanobacteriota</taxon>
        <taxon>Cyanophyceae</taxon>
        <taxon>Acaryochloridales</taxon>
        <taxon>Acaryochloridaceae</taxon>
        <taxon>Acaryochloris</taxon>
    </lineage>
</organism>
<dbReference type="KEGG" id="amr:AM1_4294"/>
<dbReference type="InterPro" id="IPR029058">
    <property type="entry name" value="AB_hydrolase_fold"/>
</dbReference>
<dbReference type="AlphaFoldDB" id="B0CDS1"/>
<name>B0CDS1_ACAM1</name>
<gene>
    <name evidence="1" type="ordered locus">AM1_4294</name>
</gene>
<dbReference type="HOGENOM" id="CLU_1140627_0_0_3"/>
<protein>
    <recommendedName>
        <fullName evidence="3">Alpha/beta hydrolase</fullName>
    </recommendedName>
</protein>
<dbReference type="EMBL" id="CP000828">
    <property type="protein sequence ID" value="ABW29273.1"/>
    <property type="molecule type" value="Genomic_DNA"/>
</dbReference>
<accession>B0CDS1</accession>
<sequence length="243" mass="27523">MKKIISIIFASFIVLFPIKSCLSSENSIGKRTVVVLFDGLFAELRSSSSNSNGIEKLNIALRNNFNSGLKISISSKVFQHHENEEAYRYIKSFSDIGKLVIIGYSLGGRSAIKLSKELLLPEDQIIDLLIQIDSVKANNNTLPTNVTSGINYYQESTDFLEPQGVREMSGSRNINVETLLSDTTITHQNIDDNQYLMQIIIKEIDNIKKTQKRNTDNKVILNKNKEFDEDIIKTIEENIKIFE</sequence>
<keyword evidence="2" id="KW-1185">Reference proteome</keyword>
<dbReference type="SUPFAM" id="SSF53474">
    <property type="entry name" value="alpha/beta-Hydrolases"/>
    <property type="match status" value="1"/>
</dbReference>
<evidence type="ECO:0000313" key="1">
    <source>
        <dbReference type="EMBL" id="ABW29273.1"/>
    </source>
</evidence>
<reference evidence="1 2" key="1">
    <citation type="journal article" date="2008" name="Proc. Natl. Acad. Sci. U.S.A.">
        <title>Niche adaptation and genome expansion in the chlorophyll d-producing cyanobacterium Acaryochloris marina.</title>
        <authorList>
            <person name="Swingley W.D."/>
            <person name="Chen M."/>
            <person name="Cheung P.C."/>
            <person name="Conrad A.L."/>
            <person name="Dejesa L.C."/>
            <person name="Hao J."/>
            <person name="Honchak B.M."/>
            <person name="Karbach L.E."/>
            <person name="Kurdoglu A."/>
            <person name="Lahiri S."/>
            <person name="Mastrian S.D."/>
            <person name="Miyashita H."/>
            <person name="Page L."/>
            <person name="Ramakrishna P."/>
            <person name="Satoh S."/>
            <person name="Sattley W.M."/>
            <person name="Shimada Y."/>
            <person name="Taylor H.L."/>
            <person name="Tomo T."/>
            <person name="Tsuchiya T."/>
            <person name="Wang Z.T."/>
            <person name="Raymond J."/>
            <person name="Mimuro M."/>
            <person name="Blankenship R.E."/>
            <person name="Touchman J.W."/>
        </authorList>
    </citation>
    <scope>NUCLEOTIDE SEQUENCE [LARGE SCALE GENOMIC DNA]</scope>
    <source>
        <strain evidence="2">MBIC 11017</strain>
    </source>
</reference>
<proteinExistence type="predicted"/>
<evidence type="ECO:0000313" key="2">
    <source>
        <dbReference type="Proteomes" id="UP000000268"/>
    </source>
</evidence>